<keyword evidence="3" id="KW-1185">Reference proteome</keyword>
<proteinExistence type="predicted"/>
<accession>Q9GZH7</accession>
<keyword evidence="1" id="KW-0472">Membrane</keyword>
<dbReference type="WormBase" id="T22D1.8">
    <property type="protein sequence ID" value="CE17252"/>
    <property type="gene ID" value="WBGene00020686"/>
</dbReference>
<dbReference type="FunCoup" id="Q9GZH7">
    <property type="interactions" value="229"/>
</dbReference>
<dbReference type="eggNOG" id="ENOG502TJ4J">
    <property type="taxonomic scope" value="Eukaryota"/>
</dbReference>
<evidence type="ECO:0000313" key="3">
    <source>
        <dbReference type="Proteomes" id="UP000001940"/>
    </source>
</evidence>
<name>Q9GZH7_CAEEL</name>
<reference evidence="2 3" key="1">
    <citation type="journal article" date="1998" name="Science">
        <title>Genome sequence of the nematode C. elegans: a platform for investigating biology.</title>
        <authorList>
            <consortium name="The C. elegans sequencing consortium"/>
            <person name="Sulson J.E."/>
            <person name="Waterston R."/>
        </authorList>
    </citation>
    <scope>NUCLEOTIDE SEQUENCE [LARGE SCALE GENOMIC DNA]</scope>
    <source>
        <strain evidence="2 3">Bristol N2</strain>
    </source>
</reference>
<dbReference type="InParanoid" id="Q9GZH7"/>
<dbReference type="PaxDb" id="6239-T22D1.8"/>
<dbReference type="CTD" id="188741"/>
<evidence type="ECO:0000256" key="1">
    <source>
        <dbReference type="SAM" id="Phobius"/>
    </source>
</evidence>
<dbReference type="EMBL" id="BX284604">
    <property type="protein sequence ID" value="CCD62023.1"/>
    <property type="molecule type" value="Genomic_DNA"/>
</dbReference>
<dbReference type="Bgee" id="WBGene00020686">
    <property type="expression patterns" value="Expressed in adult organism and 1 other cell type or tissue"/>
</dbReference>
<dbReference type="AGR" id="WB:WBGene00020686"/>
<feature type="transmembrane region" description="Helical" evidence="1">
    <location>
        <begin position="363"/>
        <end position="384"/>
    </location>
</feature>
<dbReference type="KEGG" id="cel:CELE_T22D1.8"/>
<dbReference type="Proteomes" id="UP000001940">
    <property type="component" value="Chromosome IV"/>
</dbReference>
<organism evidence="2 3">
    <name type="scientific">Caenorhabditis elegans</name>
    <dbReference type="NCBI Taxonomy" id="6239"/>
    <lineage>
        <taxon>Eukaryota</taxon>
        <taxon>Metazoa</taxon>
        <taxon>Ecdysozoa</taxon>
        <taxon>Nematoda</taxon>
        <taxon>Chromadorea</taxon>
        <taxon>Rhabditida</taxon>
        <taxon>Rhabditina</taxon>
        <taxon>Rhabditomorpha</taxon>
        <taxon>Rhabditoidea</taxon>
        <taxon>Rhabditidae</taxon>
        <taxon>Peloderinae</taxon>
        <taxon>Caenorhabditis</taxon>
    </lineage>
</organism>
<dbReference type="AlphaFoldDB" id="Q9GZH7"/>
<dbReference type="RefSeq" id="NP_501062.1">
    <property type="nucleotide sequence ID" value="NM_068661.1"/>
</dbReference>
<evidence type="ECO:0000313" key="4">
    <source>
        <dbReference type="WormBase" id="T22D1.8"/>
    </source>
</evidence>
<keyword evidence="1" id="KW-1133">Transmembrane helix</keyword>
<keyword evidence="1" id="KW-0812">Transmembrane</keyword>
<dbReference type="OMA" id="TEKWERS"/>
<dbReference type="PIR" id="T32705">
    <property type="entry name" value="T32705"/>
</dbReference>
<evidence type="ECO:0000313" key="2">
    <source>
        <dbReference type="EMBL" id="CCD62023.1"/>
    </source>
</evidence>
<dbReference type="GeneID" id="188741"/>
<protein>
    <submittedName>
        <fullName evidence="2">SRCR domain-containing protein</fullName>
    </submittedName>
</protein>
<dbReference type="HOGENOM" id="CLU_689351_0_0_1"/>
<sequence>MNKQTVIQKYWWNLIIGTIFMFMIQASSQELKLVGDSELAIFPEDAQKVCESLNGNLAVLTDENREFFEEQLFRNCTPHSDFCPKMCVFENSSDNQLEELKIPNGVIMTQPVHLGDTLHLKLKMENKTMEVFQLSNAIIEDMEKGSEQQVFLELSIYNRYVDKSKAINHTKAHKVNVGYGELTITEKWERSKHLVKPHRLDIDQSGDPTIDLKLEFTNDQLLSISSPQRLGINKTFEAPIGKPTGRVYFRKFYESQLLDAYFTRGNCSKTDFYFFPENRTDGFVNCLYTRSRSLSIPVYSCRSARYAACMDIRDPSVSTTTVPPPVSSTSIPVTITSTVTTTTTTEQESPYYFYAELIDEEEFLFISIGALSIIFTVGAIGFQIKKTCQSGNLKNVKKRK</sequence>
<dbReference type="OrthoDB" id="10514963at2759"/>
<dbReference type="UCSC" id="T22D1.8">
    <property type="organism name" value="c. elegans"/>
</dbReference>
<gene>
    <name evidence="2" type="ORF">CELE_T22D1.8</name>
    <name evidence="2 4" type="ORF">T22D1.8</name>
</gene>